<feature type="compositionally biased region" description="Polar residues" evidence="1">
    <location>
        <begin position="33"/>
        <end position="46"/>
    </location>
</feature>
<sequence>MDLASGLPLSRPIMATIKEMSGVPSPTPGSAEGTENINEQSQTPPSGHTPGSAEGEDKPELTAENSGEKAA</sequence>
<reference evidence="2 3" key="1">
    <citation type="journal article" date="2018" name="Syst. Appl. Microbiol.">
        <title>Abditibacterium utsteinense sp. nov., the first cultivated member of candidate phylum FBP, isolated from ice-free Antarctic soil samples.</title>
        <authorList>
            <person name="Tahon G."/>
            <person name="Tytgat B."/>
            <person name="Lebbe L."/>
            <person name="Carlier A."/>
            <person name="Willems A."/>
        </authorList>
    </citation>
    <scope>NUCLEOTIDE SEQUENCE [LARGE SCALE GENOMIC DNA]</scope>
    <source>
        <strain evidence="2 3">LMG 29911</strain>
    </source>
</reference>
<evidence type="ECO:0000313" key="2">
    <source>
        <dbReference type="EMBL" id="PQV62834.1"/>
    </source>
</evidence>
<gene>
    <name evidence="2" type="ORF">B1R32_1206</name>
</gene>
<evidence type="ECO:0000313" key="3">
    <source>
        <dbReference type="Proteomes" id="UP000237684"/>
    </source>
</evidence>
<dbReference type="Proteomes" id="UP000237684">
    <property type="component" value="Unassembled WGS sequence"/>
</dbReference>
<name>A0A2S8SPX6_9BACT</name>
<accession>A0A2S8SPX6</accession>
<comment type="caution">
    <text evidence="2">The sequence shown here is derived from an EMBL/GenBank/DDBJ whole genome shotgun (WGS) entry which is preliminary data.</text>
</comment>
<feature type="region of interest" description="Disordered" evidence="1">
    <location>
        <begin position="15"/>
        <end position="71"/>
    </location>
</feature>
<organism evidence="2 3">
    <name type="scientific">Abditibacterium utsteinense</name>
    <dbReference type="NCBI Taxonomy" id="1960156"/>
    <lineage>
        <taxon>Bacteria</taxon>
        <taxon>Pseudomonadati</taxon>
        <taxon>Abditibacteriota</taxon>
        <taxon>Abditibacteriia</taxon>
        <taxon>Abditibacteriales</taxon>
        <taxon>Abditibacteriaceae</taxon>
        <taxon>Abditibacterium</taxon>
    </lineage>
</organism>
<protein>
    <submittedName>
        <fullName evidence="2">Uncharacterized protein</fullName>
    </submittedName>
</protein>
<dbReference type="EMBL" id="NIGF01000020">
    <property type="protein sequence ID" value="PQV62834.1"/>
    <property type="molecule type" value="Genomic_DNA"/>
</dbReference>
<dbReference type="InParanoid" id="A0A2S8SPX6"/>
<dbReference type="AlphaFoldDB" id="A0A2S8SPX6"/>
<evidence type="ECO:0000256" key="1">
    <source>
        <dbReference type="SAM" id="MobiDB-lite"/>
    </source>
</evidence>
<keyword evidence="3" id="KW-1185">Reference proteome</keyword>
<proteinExistence type="predicted"/>
<feature type="compositionally biased region" description="Basic and acidic residues" evidence="1">
    <location>
        <begin position="55"/>
        <end position="71"/>
    </location>
</feature>